<sequence>MKSRGDCISEVNTKSGAPVTTYTSCPARIRCLTTCA</sequence>
<accession>A0A2P2MS46</accession>
<reference evidence="1" key="1">
    <citation type="submission" date="2018-02" db="EMBL/GenBank/DDBJ databases">
        <title>Rhizophora mucronata_Transcriptome.</title>
        <authorList>
            <person name="Meera S.P."/>
            <person name="Sreeshan A."/>
            <person name="Augustine A."/>
        </authorList>
    </citation>
    <scope>NUCLEOTIDE SEQUENCE</scope>
    <source>
        <tissue evidence="1">Leaf</tissue>
    </source>
</reference>
<proteinExistence type="predicted"/>
<name>A0A2P2MS46_RHIMU</name>
<dbReference type="EMBL" id="GGEC01052580">
    <property type="protein sequence ID" value="MBX33064.1"/>
    <property type="molecule type" value="Transcribed_RNA"/>
</dbReference>
<organism evidence="1">
    <name type="scientific">Rhizophora mucronata</name>
    <name type="common">Asiatic mangrove</name>
    <dbReference type="NCBI Taxonomy" id="61149"/>
    <lineage>
        <taxon>Eukaryota</taxon>
        <taxon>Viridiplantae</taxon>
        <taxon>Streptophyta</taxon>
        <taxon>Embryophyta</taxon>
        <taxon>Tracheophyta</taxon>
        <taxon>Spermatophyta</taxon>
        <taxon>Magnoliopsida</taxon>
        <taxon>eudicotyledons</taxon>
        <taxon>Gunneridae</taxon>
        <taxon>Pentapetalae</taxon>
        <taxon>rosids</taxon>
        <taxon>fabids</taxon>
        <taxon>Malpighiales</taxon>
        <taxon>Rhizophoraceae</taxon>
        <taxon>Rhizophora</taxon>
    </lineage>
</organism>
<evidence type="ECO:0000313" key="1">
    <source>
        <dbReference type="EMBL" id="MBX33064.1"/>
    </source>
</evidence>
<protein>
    <submittedName>
        <fullName evidence="1">Uncharacterized protein</fullName>
    </submittedName>
</protein>
<dbReference type="AlphaFoldDB" id="A0A2P2MS46"/>